<evidence type="ECO:0000313" key="2">
    <source>
        <dbReference type="EMBL" id="KAH3674959.1"/>
    </source>
</evidence>
<protein>
    <submittedName>
        <fullName evidence="2">Uncharacterized protein</fullName>
    </submittedName>
</protein>
<proteinExistence type="predicted"/>
<reference evidence="2" key="2">
    <citation type="submission" date="2021-01" db="EMBL/GenBank/DDBJ databases">
        <authorList>
            <person name="Schikora-Tamarit M.A."/>
        </authorList>
    </citation>
    <scope>NUCLEOTIDE SEQUENCE</scope>
    <source>
        <strain evidence="2">CBS2887</strain>
    </source>
</reference>
<dbReference type="Proteomes" id="UP000774326">
    <property type="component" value="Unassembled WGS sequence"/>
</dbReference>
<feature type="compositionally biased region" description="Polar residues" evidence="1">
    <location>
        <begin position="173"/>
        <end position="188"/>
    </location>
</feature>
<accession>A0A9P8TDP5</accession>
<dbReference type="EMBL" id="JAEUBG010005439">
    <property type="protein sequence ID" value="KAH3674959.1"/>
    <property type="molecule type" value="Genomic_DNA"/>
</dbReference>
<dbReference type="OrthoDB" id="8189076at2759"/>
<dbReference type="AlphaFoldDB" id="A0A9P8TDP5"/>
<sequence length="247" mass="27378">METFKALEGINSAQPLTVEDFETGKINYSDIMEEATYLREQVSFISSTVKQHVSLILSQFLSFAYIKVTNLPNQPAQQFFKDTVAKVQELQKTMELYIEKYKRLIPLLELANKELKIDVTSLQKIQSTIPTPTPPTASASVPTPVQTVPVSANTPSTATTKKTSAPRKRTYTKKGSISNNANTPPVVNNFSSPAMQTTPMAMNNSPNMMMQSVNFANNNNNLQANQYVVGNNNNINMNSMGLNMPNF</sequence>
<evidence type="ECO:0000313" key="3">
    <source>
        <dbReference type="Proteomes" id="UP000774326"/>
    </source>
</evidence>
<comment type="caution">
    <text evidence="2">The sequence shown here is derived from an EMBL/GenBank/DDBJ whole genome shotgun (WGS) entry which is preliminary data.</text>
</comment>
<organism evidence="2 3">
    <name type="scientific">Wickerhamomyces pijperi</name>
    <name type="common">Yeast</name>
    <name type="synonym">Pichia pijperi</name>
    <dbReference type="NCBI Taxonomy" id="599730"/>
    <lineage>
        <taxon>Eukaryota</taxon>
        <taxon>Fungi</taxon>
        <taxon>Dikarya</taxon>
        <taxon>Ascomycota</taxon>
        <taxon>Saccharomycotina</taxon>
        <taxon>Saccharomycetes</taxon>
        <taxon>Phaffomycetales</taxon>
        <taxon>Wickerhamomycetaceae</taxon>
        <taxon>Wickerhamomyces</taxon>
    </lineage>
</organism>
<keyword evidence="3" id="KW-1185">Reference proteome</keyword>
<feature type="compositionally biased region" description="Low complexity" evidence="1">
    <location>
        <begin position="136"/>
        <end position="163"/>
    </location>
</feature>
<reference evidence="2" key="1">
    <citation type="journal article" date="2021" name="Open Biol.">
        <title>Shared evolutionary footprints suggest mitochondrial oxidative damage underlies multiple complex I losses in fungi.</title>
        <authorList>
            <person name="Schikora-Tamarit M.A."/>
            <person name="Marcet-Houben M."/>
            <person name="Nosek J."/>
            <person name="Gabaldon T."/>
        </authorList>
    </citation>
    <scope>NUCLEOTIDE SEQUENCE</scope>
    <source>
        <strain evidence="2">CBS2887</strain>
    </source>
</reference>
<name>A0A9P8TDP5_WICPI</name>
<gene>
    <name evidence="2" type="ORF">WICPIJ_009404</name>
</gene>
<feature type="region of interest" description="Disordered" evidence="1">
    <location>
        <begin position="128"/>
        <end position="188"/>
    </location>
</feature>
<evidence type="ECO:0000256" key="1">
    <source>
        <dbReference type="SAM" id="MobiDB-lite"/>
    </source>
</evidence>